<gene>
    <name evidence="3" type="ORF">EJ06DRAFT_521115</name>
</gene>
<dbReference type="AlphaFoldDB" id="A0A6G1HZC3"/>
<evidence type="ECO:0000256" key="2">
    <source>
        <dbReference type="SAM" id="SignalP"/>
    </source>
</evidence>
<dbReference type="Proteomes" id="UP000799640">
    <property type="component" value="Unassembled WGS sequence"/>
</dbReference>
<sequence>MYTLTTLLALLPALSLAHIRLAHPQPMNTPSTSPLSPSGSDFPCQSGSGPLSTAPQTVLQSNTRATLSFSGSAVHNGGSCQVALTPDLPPTPNSKWKVIYSVLGGCPGADGQTRTYNFNVPPEVPAGSYALAWTWFNRVGNREMYMNCAAVRVQGSAAQGFVRNAEAPEGTDVSQAPEIASSPDANATAEAGGWASLPDMAIFNINLPGRASSCKTREGYDVRFPNPGRYVETGPGYNPADPVGDGCGVARAGSGSYPSAAAPSAAAPSAAASSAAAPSAAASSAHAGGSGQYTPAGNNGQWTASATTYNNGLWTPGPKVAANAGVGHVQVGMEAGALCESHGALCCGGDGV</sequence>
<organism evidence="3 4">
    <name type="scientific">Trichodelitschia bisporula</name>
    <dbReference type="NCBI Taxonomy" id="703511"/>
    <lineage>
        <taxon>Eukaryota</taxon>
        <taxon>Fungi</taxon>
        <taxon>Dikarya</taxon>
        <taxon>Ascomycota</taxon>
        <taxon>Pezizomycotina</taxon>
        <taxon>Dothideomycetes</taxon>
        <taxon>Dothideomycetes incertae sedis</taxon>
        <taxon>Phaeotrichales</taxon>
        <taxon>Phaeotrichaceae</taxon>
        <taxon>Trichodelitschia</taxon>
    </lineage>
</organism>
<dbReference type="OrthoDB" id="2342176at2759"/>
<accession>A0A6G1HZC3</accession>
<feature type="region of interest" description="Disordered" evidence="1">
    <location>
        <begin position="25"/>
        <end position="56"/>
    </location>
</feature>
<keyword evidence="4" id="KW-1185">Reference proteome</keyword>
<feature type="chain" id="PRO_5026354608" description="Lytic polysaccharide monooxygenase" evidence="2">
    <location>
        <begin position="25"/>
        <end position="352"/>
    </location>
</feature>
<dbReference type="Gene3D" id="2.70.50.70">
    <property type="match status" value="1"/>
</dbReference>
<dbReference type="PANTHER" id="PTHR36182">
    <property type="entry name" value="PROTEIN, PUTATIVE (AFU_ORTHOLOGUE AFUA_6G10930)-RELATED"/>
    <property type="match status" value="1"/>
</dbReference>
<evidence type="ECO:0000313" key="4">
    <source>
        <dbReference type="Proteomes" id="UP000799640"/>
    </source>
</evidence>
<proteinExistence type="predicted"/>
<feature type="signal peptide" evidence="2">
    <location>
        <begin position="1"/>
        <end position="24"/>
    </location>
</feature>
<feature type="compositionally biased region" description="Low complexity" evidence="1">
    <location>
        <begin position="29"/>
        <end position="40"/>
    </location>
</feature>
<name>A0A6G1HZC3_9PEZI</name>
<keyword evidence="2" id="KW-0732">Signal</keyword>
<reference evidence="3" key="1">
    <citation type="journal article" date="2020" name="Stud. Mycol.">
        <title>101 Dothideomycetes genomes: a test case for predicting lifestyles and emergence of pathogens.</title>
        <authorList>
            <person name="Haridas S."/>
            <person name="Albert R."/>
            <person name="Binder M."/>
            <person name="Bloem J."/>
            <person name="Labutti K."/>
            <person name="Salamov A."/>
            <person name="Andreopoulos B."/>
            <person name="Baker S."/>
            <person name="Barry K."/>
            <person name="Bills G."/>
            <person name="Bluhm B."/>
            <person name="Cannon C."/>
            <person name="Castanera R."/>
            <person name="Culley D."/>
            <person name="Daum C."/>
            <person name="Ezra D."/>
            <person name="Gonzalez J."/>
            <person name="Henrissat B."/>
            <person name="Kuo A."/>
            <person name="Liang C."/>
            <person name="Lipzen A."/>
            <person name="Lutzoni F."/>
            <person name="Magnuson J."/>
            <person name="Mondo S."/>
            <person name="Nolan M."/>
            <person name="Ohm R."/>
            <person name="Pangilinan J."/>
            <person name="Park H.-J."/>
            <person name="Ramirez L."/>
            <person name="Alfaro M."/>
            <person name="Sun H."/>
            <person name="Tritt A."/>
            <person name="Yoshinaga Y."/>
            <person name="Zwiers L.-H."/>
            <person name="Turgeon B."/>
            <person name="Goodwin S."/>
            <person name="Spatafora J."/>
            <person name="Crous P."/>
            <person name="Grigoriev I."/>
        </authorList>
    </citation>
    <scope>NUCLEOTIDE SEQUENCE</scope>
    <source>
        <strain evidence="3">CBS 262.69</strain>
    </source>
</reference>
<evidence type="ECO:0008006" key="5">
    <source>
        <dbReference type="Google" id="ProtNLM"/>
    </source>
</evidence>
<evidence type="ECO:0000313" key="3">
    <source>
        <dbReference type="EMBL" id="KAF2401261.1"/>
    </source>
</evidence>
<dbReference type="EMBL" id="ML996693">
    <property type="protein sequence ID" value="KAF2401261.1"/>
    <property type="molecule type" value="Genomic_DNA"/>
</dbReference>
<protein>
    <recommendedName>
        <fullName evidence="5">Lytic polysaccharide monooxygenase</fullName>
    </recommendedName>
</protein>
<evidence type="ECO:0000256" key="1">
    <source>
        <dbReference type="SAM" id="MobiDB-lite"/>
    </source>
</evidence>
<dbReference type="PANTHER" id="PTHR36182:SF2">
    <property type="entry name" value="LYTIC POLYSACCHARIDE MONOOXYGENASE"/>
    <property type="match status" value="1"/>
</dbReference>
<feature type="compositionally biased region" description="Polar residues" evidence="1">
    <location>
        <begin position="43"/>
        <end position="56"/>
    </location>
</feature>